<accession>A0AAQ3WVK0</accession>
<dbReference type="AlphaFoldDB" id="A0AAQ3WVK0"/>
<evidence type="ECO:0000313" key="2">
    <source>
        <dbReference type="Proteomes" id="UP001341281"/>
    </source>
</evidence>
<gene>
    <name evidence="1" type="ORF">U9M48_023984</name>
</gene>
<reference evidence="1 2" key="1">
    <citation type="submission" date="2024-02" db="EMBL/GenBank/DDBJ databases">
        <title>High-quality chromosome-scale genome assembly of Pensacola bahiagrass (Paspalum notatum Flugge var. saurae).</title>
        <authorList>
            <person name="Vega J.M."/>
            <person name="Podio M."/>
            <person name="Orjuela J."/>
            <person name="Siena L.A."/>
            <person name="Pessino S.C."/>
            <person name="Combes M.C."/>
            <person name="Mariac C."/>
            <person name="Albertini E."/>
            <person name="Pupilli F."/>
            <person name="Ortiz J.P.A."/>
            <person name="Leblanc O."/>
        </authorList>
    </citation>
    <scope>NUCLEOTIDE SEQUENCE [LARGE SCALE GENOMIC DNA]</scope>
    <source>
        <strain evidence="1">R1</strain>
        <tissue evidence="1">Leaf</tissue>
    </source>
</reference>
<dbReference type="EMBL" id="CP144749">
    <property type="protein sequence ID" value="WVZ75972.1"/>
    <property type="molecule type" value="Genomic_DNA"/>
</dbReference>
<dbReference type="Proteomes" id="UP001341281">
    <property type="component" value="Chromosome 05"/>
</dbReference>
<sequence>MTDRSIYDLCDVWDDAAERVEPVVEFPAAPPLHQDDIFVARPARLVGGHQAGGGVVVGAGVRGARVAVVVAAAAHRAVAIAADAEAAASQFRRLRDCGCSARMRVSLPVPGT</sequence>
<organism evidence="1 2">
    <name type="scientific">Paspalum notatum var. saurae</name>
    <dbReference type="NCBI Taxonomy" id="547442"/>
    <lineage>
        <taxon>Eukaryota</taxon>
        <taxon>Viridiplantae</taxon>
        <taxon>Streptophyta</taxon>
        <taxon>Embryophyta</taxon>
        <taxon>Tracheophyta</taxon>
        <taxon>Spermatophyta</taxon>
        <taxon>Magnoliopsida</taxon>
        <taxon>Liliopsida</taxon>
        <taxon>Poales</taxon>
        <taxon>Poaceae</taxon>
        <taxon>PACMAD clade</taxon>
        <taxon>Panicoideae</taxon>
        <taxon>Andropogonodae</taxon>
        <taxon>Paspaleae</taxon>
        <taxon>Paspalinae</taxon>
        <taxon>Paspalum</taxon>
    </lineage>
</organism>
<proteinExistence type="predicted"/>
<protein>
    <submittedName>
        <fullName evidence="1">Uncharacterized protein</fullName>
    </submittedName>
</protein>
<name>A0AAQ3WVK0_PASNO</name>
<keyword evidence="2" id="KW-1185">Reference proteome</keyword>
<evidence type="ECO:0000313" key="1">
    <source>
        <dbReference type="EMBL" id="WVZ75972.1"/>
    </source>
</evidence>